<comment type="caution">
    <text evidence="3">The sequence shown here is derived from an EMBL/GenBank/DDBJ whole genome shotgun (WGS) entry which is preliminary data.</text>
</comment>
<dbReference type="PROSITE" id="PS51257">
    <property type="entry name" value="PROKAR_LIPOPROTEIN"/>
    <property type="match status" value="1"/>
</dbReference>
<accession>A0A934RZ87</accession>
<proteinExistence type="predicted"/>
<keyword evidence="2" id="KW-0732">Signal</keyword>
<keyword evidence="4" id="KW-1185">Reference proteome</keyword>
<protein>
    <recommendedName>
        <fullName evidence="5">Lipoprotein</fullName>
    </recommendedName>
</protein>
<feature type="signal peptide" evidence="2">
    <location>
        <begin position="1"/>
        <end position="23"/>
    </location>
</feature>
<dbReference type="Proteomes" id="UP000617628">
    <property type="component" value="Unassembled WGS sequence"/>
</dbReference>
<dbReference type="AlphaFoldDB" id="A0A934RZ87"/>
<evidence type="ECO:0008006" key="5">
    <source>
        <dbReference type="Google" id="ProtNLM"/>
    </source>
</evidence>
<organism evidence="3 4">
    <name type="scientific">Pelagicoccus mobilis</name>
    <dbReference type="NCBI Taxonomy" id="415221"/>
    <lineage>
        <taxon>Bacteria</taxon>
        <taxon>Pseudomonadati</taxon>
        <taxon>Verrucomicrobiota</taxon>
        <taxon>Opitutia</taxon>
        <taxon>Puniceicoccales</taxon>
        <taxon>Pelagicoccaceae</taxon>
        <taxon>Pelagicoccus</taxon>
    </lineage>
</organism>
<gene>
    <name evidence="3" type="ORF">JIN87_04995</name>
</gene>
<evidence type="ECO:0000313" key="3">
    <source>
        <dbReference type="EMBL" id="MBK1876213.1"/>
    </source>
</evidence>
<feature type="chain" id="PRO_5037735775" description="Lipoprotein" evidence="2">
    <location>
        <begin position="24"/>
        <end position="241"/>
    </location>
</feature>
<evidence type="ECO:0000256" key="2">
    <source>
        <dbReference type="SAM" id="SignalP"/>
    </source>
</evidence>
<evidence type="ECO:0000256" key="1">
    <source>
        <dbReference type="SAM" id="MobiDB-lite"/>
    </source>
</evidence>
<reference evidence="3" key="1">
    <citation type="submission" date="2021-01" db="EMBL/GenBank/DDBJ databases">
        <title>Modified the classification status of verrucomicrobia.</title>
        <authorList>
            <person name="Feng X."/>
        </authorList>
    </citation>
    <scope>NUCLEOTIDE SEQUENCE</scope>
    <source>
        <strain evidence="3">KCTC 13126</strain>
    </source>
</reference>
<name>A0A934RZ87_9BACT</name>
<sequence>MKTTHLNLLVAVLSLACSTFLNPDAHSKSFEKILDLDGVKKVTYIEPFLMIVLQNQEAHARVKEQISKIKAEDSDRDLSKIKDSAVLCYYNDSAYSYHKEELSMIKHTNGMVGLLRMQSSSLFTSVYPIDQESGELTENRSTYHRQRGRIGYKLLDEELRSARSFKKRLPQRKTQPDMLISLSYHYTGVIVYPVYDGLIYINGKKLSFQRFQRRLESYPRYENPNKIMSGNKESIPHNHDL</sequence>
<dbReference type="EMBL" id="JAENIL010000007">
    <property type="protein sequence ID" value="MBK1876213.1"/>
    <property type="molecule type" value="Genomic_DNA"/>
</dbReference>
<evidence type="ECO:0000313" key="4">
    <source>
        <dbReference type="Proteomes" id="UP000617628"/>
    </source>
</evidence>
<dbReference type="RefSeq" id="WP_200354429.1">
    <property type="nucleotide sequence ID" value="NZ_JAENIL010000007.1"/>
</dbReference>
<feature type="region of interest" description="Disordered" evidence="1">
    <location>
        <begin position="221"/>
        <end position="241"/>
    </location>
</feature>